<accession>A0A3P5X8K4</accession>
<keyword evidence="6" id="KW-0378">Hydrolase</keyword>
<dbReference type="Gene3D" id="2.70.70.10">
    <property type="entry name" value="Glucose Permease (Domain IIA)"/>
    <property type="match status" value="1"/>
</dbReference>
<dbReference type="EMBL" id="UXAV01000039">
    <property type="protein sequence ID" value="VDC27559.1"/>
    <property type="molecule type" value="Genomic_DNA"/>
</dbReference>
<sequence>MKIYKLLLSGIVMVLLLSTIWVVPGVLASPLKDLQKEQKKLELKKNDLNTGITKKNLEINANKSTINQIMDQIAAFNAKIEETNENIDQAVSKINKTTDEIKALRESIKELEKKIEERDVVLRERVRAMQVKGDPVNYIDVFLGANSFSDFIDRFSAVSTLMDADRKIMQQQADDKAQLEKDKALVEEKLAKQEETKKELEGLKASLLSQKKEKDKLIDKLEVEQAKLVNEKESLKDELHETHEVSKKLENQIKAEQQRQAKAAREAEQKRKATANAGSTGGGYAPPVSSGTWTKPANGVYTSSFGWRTHPIYGTKRQHRGADIANATGTTVLAAGDGVVSHAGPMSTYGNVIMITHSVNGQIFTTVYAHLSRVGVRVGQHVPKGQPIGAIGTTGASTGPHLHFEMHVGNWSASGPSAVNPLRYVSF</sequence>
<evidence type="ECO:0000256" key="1">
    <source>
        <dbReference type="ARBA" id="ARBA00022729"/>
    </source>
</evidence>
<dbReference type="PANTHER" id="PTHR21666:SF286">
    <property type="entry name" value="LIPOPROTEIN NLPD"/>
    <property type="match status" value="1"/>
</dbReference>
<dbReference type="Proteomes" id="UP000270468">
    <property type="component" value="Unassembled WGS sequence"/>
</dbReference>
<dbReference type="EC" id="3.4.-.-" evidence="6"/>
<evidence type="ECO:0000313" key="6">
    <source>
        <dbReference type="EMBL" id="VDC27559.1"/>
    </source>
</evidence>
<dbReference type="InterPro" id="IPR016047">
    <property type="entry name" value="M23ase_b-sheet_dom"/>
</dbReference>
<protein>
    <submittedName>
        <fullName evidence="6">Peptidoglycan DL-endopeptidase CwlO</fullName>
        <ecNumber evidence="6">3.4.-.-</ecNumber>
    </submittedName>
</protein>
<proteinExistence type="predicted"/>
<dbReference type="InterPro" id="IPR011055">
    <property type="entry name" value="Dup_hybrid_motif"/>
</dbReference>
<evidence type="ECO:0000256" key="2">
    <source>
        <dbReference type="SAM" id="Coils"/>
    </source>
</evidence>
<dbReference type="Pfam" id="PF24568">
    <property type="entry name" value="CC_PcsB"/>
    <property type="match status" value="1"/>
</dbReference>
<evidence type="ECO:0000259" key="5">
    <source>
        <dbReference type="Pfam" id="PF24568"/>
    </source>
</evidence>
<dbReference type="Pfam" id="PF01551">
    <property type="entry name" value="Peptidase_M23"/>
    <property type="match status" value="1"/>
</dbReference>
<keyword evidence="1" id="KW-0732">Signal</keyword>
<feature type="compositionally biased region" description="Basic and acidic residues" evidence="3">
    <location>
        <begin position="253"/>
        <end position="271"/>
    </location>
</feature>
<feature type="coiled-coil region" evidence="2">
    <location>
        <begin position="31"/>
        <end position="121"/>
    </location>
</feature>
<keyword evidence="2" id="KW-0175">Coiled coil</keyword>
<dbReference type="CDD" id="cd12797">
    <property type="entry name" value="M23_peptidase"/>
    <property type="match status" value="1"/>
</dbReference>
<feature type="domain" description="Peptidoglycan hydrolase PcsB coiled-coil" evidence="5">
    <location>
        <begin position="108"/>
        <end position="181"/>
    </location>
</feature>
<gene>
    <name evidence="6" type="primary">cwlO</name>
    <name evidence="6" type="ORF">FILTAD_01649</name>
</gene>
<dbReference type="InterPro" id="IPR050570">
    <property type="entry name" value="Cell_wall_metabolism_enzyme"/>
</dbReference>
<reference evidence="6 7" key="1">
    <citation type="submission" date="2018-11" db="EMBL/GenBank/DDBJ databases">
        <authorList>
            <person name="Criscuolo A."/>
        </authorList>
    </citation>
    <scope>NUCLEOTIDE SEQUENCE [LARGE SCALE GENOMIC DNA]</scope>
    <source>
        <strain evidence="6">ATB-66</strain>
    </source>
</reference>
<feature type="domain" description="M23ase beta-sheet core" evidence="4">
    <location>
        <begin position="318"/>
        <end position="410"/>
    </location>
</feature>
<keyword evidence="7" id="KW-1185">Reference proteome</keyword>
<dbReference type="RefSeq" id="WP_238988194.1">
    <property type="nucleotide sequence ID" value="NZ_CBCRXF010000031.1"/>
</dbReference>
<feature type="region of interest" description="Disordered" evidence="3">
    <location>
        <begin position="253"/>
        <end position="295"/>
    </location>
</feature>
<dbReference type="AlphaFoldDB" id="A0A3P5X8K4"/>
<evidence type="ECO:0000313" key="7">
    <source>
        <dbReference type="Proteomes" id="UP000270468"/>
    </source>
</evidence>
<evidence type="ECO:0000259" key="4">
    <source>
        <dbReference type="Pfam" id="PF01551"/>
    </source>
</evidence>
<dbReference type="Gene3D" id="6.10.250.3150">
    <property type="match status" value="1"/>
</dbReference>
<dbReference type="InterPro" id="IPR057309">
    <property type="entry name" value="PcsB_CC"/>
</dbReference>
<dbReference type="SUPFAM" id="SSF51261">
    <property type="entry name" value="Duplicated hybrid motif"/>
    <property type="match status" value="1"/>
</dbReference>
<dbReference type="PANTHER" id="PTHR21666">
    <property type="entry name" value="PEPTIDASE-RELATED"/>
    <property type="match status" value="1"/>
</dbReference>
<dbReference type="GO" id="GO:0004222">
    <property type="term" value="F:metalloendopeptidase activity"/>
    <property type="evidence" value="ECO:0007669"/>
    <property type="project" value="TreeGrafter"/>
</dbReference>
<evidence type="ECO:0000256" key="3">
    <source>
        <dbReference type="SAM" id="MobiDB-lite"/>
    </source>
</evidence>
<name>A0A3P5X8K4_9BACL</name>
<organism evidence="6 7">
    <name type="scientific">Filibacter tadaridae</name>
    <dbReference type="NCBI Taxonomy" id="2483811"/>
    <lineage>
        <taxon>Bacteria</taxon>
        <taxon>Bacillati</taxon>
        <taxon>Bacillota</taxon>
        <taxon>Bacilli</taxon>
        <taxon>Bacillales</taxon>
        <taxon>Caryophanaceae</taxon>
        <taxon>Filibacter</taxon>
    </lineage>
</organism>